<comment type="similarity">
    <text evidence="5">Belongs to the Orn/Lys/Arg decarboxylase class-II family. LysA subfamily.</text>
</comment>
<dbReference type="InterPro" id="IPR009006">
    <property type="entry name" value="Ala_racemase/Decarboxylase_C"/>
</dbReference>
<evidence type="ECO:0000256" key="8">
    <source>
        <dbReference type="RuleBase" id="RU003738"/>
    </source>
</evidence>
<evidence type="ECO:0000256" key="6">
    <source>
        <dbReference type="NCBIfam" id="TIGR01048"/>
    </source>
</evidence>
<gene>
    <name evidence="5 11" type="primary">lysA</name>
    <name evidence="11" type="ORF">Poly30_53600</name>
</gene>
<dbReference type="EC" id="4.1.1.20" evidence="5 6"/>
<evidence type="ECO:0000256" key="7">
    <source>
        <dbReference type="PIRSR" id="PIRSR600183-50"/>
    </source>
</evidence>
<dbReference type="OrthoDB" id="9802241at2"/>
<evidence type="ECO:0000259" key="9">
    <source>
        <dbReference type="Pfam" id="PF00278"/>
    </source>
</evidence>
<dbReference type="GO" id="GO:0008836">
    <property type="term" value="F:diaminopimelate decarboxylase activity"/>
    <property type="evidence" value="ECO:0007669"/>
    <property type="project" value="UniProtKB-UniRule"/>
</dbReference>
<accession>A0A518F0D2</accession>
<dbReference type="Gene3D" id="3.20.20.10">
    <property type="entry name" value="Alanine racemase"/>
    <property type="match status" value="1"/>
</dbReference>
<dbReference type="HAMAP" id="MF_02120">
    <property type="entry name" value="LysA"/>
    <property type="match status" value="1"/>
</dbReference>
<feature type="binding site" evidence="5">
    <location>
        <position position="263"/>
    </location>
    <ligand>
        <name>substrate</name>
    </ligand>
</feature>
<dbReference type="GO" id="GO:0009089">
    <property type="term" value="P:lysine biosynthetic process via diaminopimelate"/>
    <property type="evidence" value="ECO:0007669"/>
    <property type="project" value="UniProtKB-UniRule"/>
</dbReference>
<evidence type="ECO:0000256" key="3">
    <source>
        <dbReference type="ARBA" id="ARBA00022898"/>
    </source>
</evidence>
<keyword evidence="2 5" id="KW-0210">Decarboxylase</keyword>
<dbReference type="SUPFAM" id="SSF50621">
    <property type="entry name" value="Alanine racemase C-terminal domain-like"/>
    <property type="match status" value="1"/>
</dbReference>
<evidence type="ECO:0000256" key="2">
    <source>
        <dbReference type="ARBA" id="ARBA00022793"/>
    </source>
</evidence>
<keyword evidence="4 5" id="KW-0456">Lyase</keyword>
<sequence>MKQQPAWASDEQLAEVGRRFGTPLYVYDLSSIQKRLLAFSGFDRVRYAVKANPNLAVLSALRQAGAVCDSVSKGEVDRALAAGFLPGEIVYTADLLDREARDAVAEHRLHVNAGSITMIDQVGDIGGFDSITLRINPGFGDGHDQKVTTGGPNSKHGIWHGSLHAARERAAARGLAVTGLHVHIGSGVGTDRLHDTIAAMGRAIEVFRDTVQTVSCGGGMSIPYRDTDTEFDVQVLATAWNEARERWSADLGRRLHLEVEPGRYLVAQSGVLLTEVCGINDTRTPGGDGSDGYTFILVDAGFHTLARPVLYGSYHRITALGKSGEPTRPQLVAGPLCESADVFTQAKDSSPAPQELPEVQSGDLLAIHDTGAYGASMASCYNSRPLPAEVVLTEDGEAHLAKPALDLTRLIEEERDALPHPLRGAAR</sequence>
<dbReference type="GO" id="GO:0030170">
    <property type="term" value="F:pyridoxal phosphate binding"/>
    <property type="evidence" value="ECO:0007669"/>
    <property type="project" value="UniProtKB-UniRule"/>
</dbReference>
<dbReference type="Proteomes" id="UP000320390">
    <property type="component" value="Chromosome"/>
</dbReference>
<keyword evidence="5 8" id="KW-0457">Lysine biosynthesis</keyword>
<name>A0A518F0D2_9BACT</name>
<dbReference type="RefSeq" id="WP_145204830.1">
    <property type="nucleotide sequence ID" value="NZ_CP036434.1"/>
</dbReference>
<dbReference type="InterPro" id="IPR022644">
    <property type="entry name" value="De-COase2_N"/>
</dbReference>
<dbReference type="PANTHER" id="PTHR43727:SF2">
    <property type="entry name" value="GROUP IV DECARBOXYLASE"/>
    <property type="match status" value="1"/>
</dbReference>
<proteinExistence type="inferred from homology"/>
<feature type="active site" description="Proton donor" evidence="7">
    <location>
        <position position="337"/>
    </location>
</feature>
<comment type="catalytic activity">
    <reaction evidence="5 8">
        <text>meso-2,6-diaminopimelate + H(+) = L-lysine + CO2</text>
        <dbReference type="Rhea" id="RHEA:15101"/>
        <dbReference type="ChEBI" id="CHEBI:15378"/>
        <dbReference type="ChEBI" id="CHEBI:16526"/>
        <dbReference type="ChEBI" id="CHEBI:32551"/>
        <dbReference type="ChEBI" id="CHEBI:57791"/>
        <dbReference type="EC" id="4.1.1.20"/>
    </reaction>
</comment>
<feature type="modified residue" description="N6-(pyridoxal phosphate)lysine" evidence="5 7">
    <location>
        <position position="50"/>
    </location>
</feature>
<keyword evidence="12" id="KW-1185">Reference proteome</keyword>
<comment type="cofactor">
    <cofactor evidence="1 5 7 8">
        <name>pyridoxal 5'-phosphate</name>
        <dbReference type="ChEBI" id="CHEBI:597326"/>
    </cofactor>
</comment>
<dbReference type="InterPro" id="IPR022643">
    <property type="entry name" value="De-COase2_C"/>
</dbReference>
<dbReference type="InterPro" id="IPR002986">
    <property type="entry name" value="DAP_deCOOHase_LysA"/>
</dbReference>
<dbReference type="PRINTS" id="PR01179">
    <property type="entry name" value="ODADCRBXLASE"/>
</dbReference>
<dbReference type="CDD" id="cd06828">
    <property type="entry name" value="PLPDE_III_DapDC"/>
    <property type="match status" value="1"/>
</dbReference>
<feature type="binding site" evidence="5">
    <location>
        <position position="307"/>
    </location>
    <ligand>
        <name>substrate</name>
    </ligand>
</feature>
<organism evidence="11 12">
    <name type="scientific">Saltatorellus ferox</name>
    <dbReference type="NCBI Taxonomy" id="2528018"/>
    <lineage>
        <taxon>Bacteria</taxon>
        <taxon>Pseudomonadati</taxon>
        <taxon>Planctomycetota</taxon>
        <taxon>Planctomycetia</taxon>
        <taxon>Planctomycetia incertae sedis</taxon>
        <taxon>Saltatorellus</taxon>
    </lineage>
</organism>
<dbReference type="UniPathway" id="UPA00034">
    <property type="reaction ID" value="UER00027"/>
</dbReference>
<dbReference type="SUPFAM" id="SSF51419">
    <property type="entry name" value="PLP-binding barrel"/>
    <property type="match status" value="1"/>
</dbReference>
<evidence type="ECO:0000256" key="5">
    <source>
        <dbReference type="HAMAP-Rule" id="MF_02120"/>
    </source>
</evidence>
<feature type="domain" description="Orn/DAP/Arg decarboxylase 2 C-terminal" evidence="9">
    <location>
        <begin position="25"/>
        <end position="371"/>
    </location>
</feature>
<dbReference type="Pfam" id="PF02784">
    <property type="entry name" value="Orn_Arg_deC_N"/>
    <property type="match status" value="1"/>
</dbReference>
<reference evidence="11 12" key="1">
    <citation type="submission" date="2019-02" db="EMBL/GenBank/DDBJ databases">
        <title>Deep-cultivation of Planctomycetes and their phenomic and genomic characterization uncovers novel biology.</title>
        <authorList>
            <person name="Wiegand S."/>
            <person name="Jogler M."/>
            <person name="Boedeker C."/>
            <person name="Pinto D."/>
            <person name="Vollmers J."/>
            <person name="Rivas-Marin E."/>
            <person name="Kohn T."/>
            <person name="Peeters S.H."/>
            <person name="Heuer A."/>
            <person name="Rast P."/>
            <person name="Oberbeckmann S."/>
            <person name="Bunk B."/>
            <person name="Jeske O."/>
            <person name="Meyerdierks A."/>
            <person name="Storesund J.E."/>
            <person name="Kallscheuer N."/>
            <person name="Luecker S."/>
            <person name="Lage O.M."/>
            <person name="Pohl T."/>
            <person name="Merkel B.J."/>
            <person name="Hornburger P."/>
            <person name="Mueller R.-W."/>
            <person name="Bruemmer F."/>
            <person name="Labrenz M."/>
            <person name="Spormann A.M."/>
            <person name="Op den Camp H."/>
            <person name="Overmann J."/>
            <person name="Amann R."/>
            <person name="Jetten M.S.M."/>
            <person name="Mascher T."/>
            <person name="Medema M.H."/>
            <person name="Devos D.P."/>
            <person name="Kaster A.-K."/>
            <person name="Ovreas L."/>
            <person name="Rohde M."/>
            <person name="Galperin M.Y."/>
            <person name="Jogler C."/>
        </authorList>
    </citation>
    <scope>NUCLEOTIDE SEQUENCE [LARGE SCALE GENOMIC DNA]</scope>
    <source>
        <strain evidence="11 12">Poly30</strain>
    </source>
</reference>
<evidence type="ECO:0000313" key="12">
    <source>
        <dbReference type="Proteomes" id="UP000320390"/>
    </source>
</evidence>
<feature type="domain" description="Orn/DAP/Arg decarboxylase 2 N-terminal" evidence="10">
    <location>
        <begin position="44"/>
        <end position="267"/>
    </location>
</feature>
<feature type="binding site" evidence="5">
    <location>
        <position position="338"/>
    </location>
    <ligand>
        <name>substrate</name>
    </ligand>
</feature>
<comment type="function">
    <text evidence="5">Specifically catalyzes the decarboxylation of meso-diaminopimelate (meso-DAP) to L-lysine.</text>
</comment>
<feature type="binding site" evidence="5">
    <location>
        <position position="373"/>
    </location>
    <ligand>
        <name>pyridoxal 5'-phosphate</name>
        <dbReference type="ChEBI" id="CHEBI:597326"/>
    </ligand>
</feature>
<comment type="subunit">
    <text evidence="5">Homodimer.</text>
</comment>
<evidence type="ECO:0000313" key="11">
    <source>
        <dbReference type="EMBL" id="QDV09800.1"/>
    </source>
</evidence>
<protein>
    <recommendedName>
        <fullName evidence="5 6">Diaminopimelate decarboxylase</fullName>
        <shortName evidence="5">DAP decarboxylase</shortName>
        <shortName evidence="5">DAPDC</shortName>
        <ecNumber evidence="5 6">4.1.1.20</ecNumber>
    </recommendedName>
</protein>
<dbReference type="Pfam" id="PF00278">
    <property type="entry name" value="Orn_DAP_Arg_deC"/>
    <property type="match status" value="1"/>
</dbReference>
<dbReference type="Gene3D" id="2.40.37.10">
    <property type="entry name" value="Lyase, Ornithine Decarboxylase, Chain A, domain 1"/>
    <property type="match status" value="1"/>
</dbReference>
<evidence type="ECO:0000256" key="4">
    <source>
        <dbReference type="ARBA" id="ARBA00023239"/>
    </source>
</evidence>
<comment type="pathway">
    <text evidence="5 8">Amino-acid biosynthesis; L-lysine biosynthesis via DAP pathway; L-lysine from DL-2,6-diaminopimelate: step 1/1.</text>
</comment>
<dbReference type="InterPro" id="IPR022653">
    <property type="entry name" value="De-COase2_pyr-phos_BS"/>
</dbReference>
<dbReference type="PANTHER" id="PTHR43727">
    <property type="entry name" value="DIAMINOPIMELATE DECARBOXYLASE"/>
    <property type="match status" value="1"/>
</dbReference>
<dbReference type="PROSITE" id="PS00878">
    <property type="entry name" value="ODR_DC_2_1"/>
    <property type="match status" value="1"/>
</dbReference>
<dbReference type="InterPro" id="IPR000183">
    <property type="entry name" value="Orn/DAP/Arg_de-COase"/>
</dbReference>
<evidence type="ECO:0000256" key="1">
    <source>
        <dbReference type="ARBA" id="ARBA00001933"/>
    </source>
</evidence>
<keyword evidence="5" id="KW-0028">Amino-acid biosynthesis</keyword>
<evidence type="ECO:0000259" key="10">
    <source>
        <dbReference type="Pfam" id="PF02784"/>
    </source>
</evidence>
<keyword evidence="3 5" id="KW-0663">Pyridoxal phosphate</keyword>
<dbReference type="InterPro" id="IPR029066">
    <property type="entry name" value="PLP-binding_barrel"/>
</dbReference>
<dbReference type="NCBIfam" id="TIGR01048">
    <property type="entry name" value="lysA"/>
    <property type="match status" value="1"/>
</dbReference>
<feature type="binding site" evidence="5">
    <location>
        <begin position="260"/>
        <end position="263"/>
    </location>
    <ligand>
        <name>pyridoxal 5'-phosphate</name>
        <dbReference type="ChEBI" id="CHEBI:597326"/>
    </ligand>
</feature>
<feature type="binding site" evidence="5">
    <location>
        <position position="311"/>
    </location>
    <ligand>
        <name>substrate</name>
    </ligand>
</feature>
<dbReference type="PRINTS" id="PR01181">
    <property type="entry name" value="DAPDCRBXLASE"/>
</dbReference>
<dbReference type="AlphaFoldDB" id="A0A518F0D2"/>
<feature type="binding site" evidence="5">
    <location>
        <position position="219"/>
    </location>
    <ligand>
        <name>pyridoxal 5'-phosphate</name>
        <dbReference type="ChEBI" id="CHEBI:597326"/>
    </ligand>
</feature>
<dbReference type="EMBL" id="CP036434">
    <property type="protein sequence ID" value="QDV09800.1"/>
    <property type="molecule type" value="Genomic_DNA"/>
</dbReference>
<feature type="binding site" evidence="5">
    <location>
        <position position="373"/>
    </location>
    <ligand>
        <name>substrate</name>
    </ligand>
</feature>